<keyword evidence="4 7" id="KW-1133">Transmembrane helix</keyword>
<gene>
    <name evidence="8" type="ORF">BB558_005268</name>
</gene>
<organism evidence="8 9">
    <name type="scientific">Smittium angustum</name>
    <dbReference type="NCBI Taxonomy" id="133377"/>
    <lineage>
        <taxon>Eukaryota</taxon>
        <taxon>Fungi</taxon>
        <taxon>Fungi incertae sedis</taxon>
        <taxon>Zoopagomycota</taxon>
        <taxon>Kickxellomycotina</taxon>
        <taxon>Harpellomycetes</taxon>
        <taxon>Harpellales</taxon>
        <taxon>Legeriomycetaceae</taxon>
        <taxon>Smittium</taxon>
    </lineage>
</organism>
<protein>
    <recommendedName>
        <fullName evidence="10">DUF726-domain-containing protein</fullName>
    </recommendedName>
</protein>
<comment type="caution">
    <text evidence="8">The sequence shown here is derived from an EMBL/GenBank/DDBJ whole genome shotgun (WGS) entry which is preliminary data.</text>
</comment>
<evidence type="ECO:0008006" key="10">
    <source>
        <dbReference type="Google" id="ProtNLM"/>
    </source>
</evidence>
<feature type="region of interest" description="Disordered" evidence="6">
    <location>
        <begin position="1"/>
        <end position="52"/>
    </location>
</feature>
<keyword evidence="5 7" id="KW-0472">Membrane</keyword>
<proteinExistence type="inferred from homology"/>
<evidence type="ECO:0000256" key="3">
    <source>
        <dbReference type="ARBA" id="ARBA00022692"/>
    </source>
</evidence>
<dbReference type="PANTHER" id="PTHR17920:SF3">
    <property type="entry name" value="TRANSMEMBRANE AND COILED-COIL DOMAIN-CONTAINING PROTEIN 4"/>
    <property type="match status" value="1"/>
</dbReference>
<dbReference type="EMBL" id="MBFU01000516">
    <property type="protein sequence ID" value="PVZ98718.1"/>
    <property type="molecule type" value="Genomic_DNA"/>
</dbReference>
<sequence>MTDYKKSMKENPGLFQKHPARQPNEISLSVIIPDAPDPLGQRPTLAKQGKVKQHDYINDSVLSENPINNPNSKKTNFKNAAPVSESSRRYISTNGKLSPSILPLFNDPSKNNSRFSLTDFDKTKINNFANDFTFDPNDHQDFRNSFAFNRNSSLNNRLKSDFKSTEVLSANDNISVASHSTNTSLNRNSVSFRNNSEANLSPSIRTNSSTDLKTEKAQRTYEMMKTEDERILKARRQETLSLSKSILTDKQKIAYVGLVYLILIEMQGRLGVQYKEAVSSTTSYMKFSKQFMKKLYSHIQISLEEQKMIEKLTRHKIQPSSMARFLRNEGETIVVKTNNQVAISHIEKTNKPTTQTDTSPRKSKSFTKGENIYNKQKRNSGRIDPNLNENLDQKNALESENSQIDNDIDNIINDQGFEDQQPKLKNEGDSEEPYTEIDLTQETDINGNLDMDIKTGNTKSIAEELNEEKFTVIPAQQLIDVDIRATLILDLFLLMLSDEVFDSRCRYLLRRIAEALEYPWRDVQLSERRVVKQLSLFDYATEVEKETESNKTSQGKNQGSGSLVKRIALVGLATVGGGLVIGLSAGLLAPAIGAGLGATLSAIGIANAGTFFGSLGGTVLITTGGVLTGSGMAGVKTARRTRNISDIQLVPHVDDKSTNLIFTVPGWMYKSNNSILPFSLLDPINGDVFSLVWDLEGLENVGASFKMLATELATTSVMQTLQFTVLPNLLGPLSIPMWLTKLGYILDNPWSTGSDLARKAAPLFADAIFHRVQGSRPVTLIGFSLGALLIFRSLLELAKMDAFGIIEDVVLLGAPITPSPEEWRMASSVVGGRIINGYSRNDWVLKFLHRTGNMGLSSIAGLQPVENVCSVENFDFSDEISSHGNYYKKVPTLLQKLGFDVTRLDLGEDAEENGEVNPSDNIDNENAKLGSTEIERDMAINRILDQTKDIDTCGKSEPSGNFLAKFFKRSNSNTTKQVEASSEPNTSQNTKPEISKDDGKKFGAHNITNELEELEKLSKEFAEFGLSVKQLDSTLSTLVINTQKQNKLENKPDSE</sequence>
<dbReference type="Proteomes" id="UP000245591">
    <property type="component" value="Unassembled WGS sequence"/>
</dbReference>
<evidence type="ECO:0000256" key="1">
    <source>
        <dbReference type="ARBA" id="ARBA00004141"/>
    </source>
</evidence>
<comment type="similarity">
    <text evidence="2">Belongs to the TMCO4 family.</text>
</comment>
<feature type="region of interest" description="Disordered" evidence="6">
    <location>
        <begin position="344"/>
        <end position="389"/>
    </location>
</feature>
<evidence type="ECO:0000256" key="2">
    <source>
        <dbReference type="ARBA" id="ARBA00009824"/>
    </source>
</evidence>
<feature type="region of interest" description="Disordered" evidence="6">
    <location>
        <begin position="973"/>
        <end position="1002"/>
    </location>
</feature>
<comment type="subcellular location">
    <subcellularLocation>
        <location evidence="1">Membrane</location>
        <topology evidence="1">Multi-pass membrane protein</topology>
    </subcellularLocation>
</comment>
<evidence type="ECO:0000256" key="6">
    <source>
        <dbReference type="SAM" id="MobiDB-lite"/>
    </source>
</evidence>
<name>A0A2U1J0Z5_SMIAN</name>
<evidence type="ECO:0000313" key="8">
    <source>
        <dbReference type="EMBL" id="PVZ98718.1"/>
    </source>
</evidence>
<evidence type="ECO:0000256" key="5">
    <source>
        <dbReference type="ARBA" id="ARBA00023136"/>
    </source>
</evidence>
<dbReference type="InterPro" id="IPR007941">
    <property type="entry name" value="DUF726"/>
</dbReference>
<dbReference type="GO" id="GO:0016020">
    <property type="term" value="C:membrane"/>
    <property type="evidence" value="ECO:0007669"/>
    <property type="project" value="UniProtKB-SubCell"/>
</dbReference>
<dbReference type="PANTHER" id="PTHR17920">
    <property type="entry name" value="TRANSMEMBRANE AND COILED-COIL DOMAIN-CONTAINING PROTEIN 4 TMCO4"/>
    <property type="match status" value="1"/>
</dbReference>
<feature type="transmembrane region" description="Helical" evidence="7">
    <location>
        <begin position="567"/>
        <end position="592"/>
    </location>
</feature>
<keyword evidence="3 7" id="KW-0812">Transmembrane</keyword>
<feature type="transmembrane region" description="Helical" evidence="7">
    <location>
        <begin position="612"/>
        <end position="635"/>
    </location>
</feature>
<dbReference type="SUPFAM" id="SSF53474">
    <property type="entry name" value="alpha/beta-Hydrolases"/>
    <property type="match status" value="1"/>
</dbReference>
<dbReference type="SUPFAM" id="SSF158682">
    <property type="entry name" value="TerB-like"/>
    <property type="match status" value="1"/>
</dbReference>
<feature type="compositionally biased region" description="Polar residues" evidence="6">
    <location>
        <begin position="973"/>
        <end position="992"/>
    </location>
</feature>
<dbReference type="Pfam" id="PF05277">
    <property type="entry name" value="DUF726"/>
    <property type="match status" value="1"/>
</dbReference>
<dbReference type="AlphaFoldDB" id="A0A2U1J0Z5"/>
<keyword evidence="9" id="KW-1185">Reference proteome</keyword>
<dbReference type="InterPro" id="IPR029024">
    <property type="entry name" value="TerB-like"/>
</dbReference>
<evidence type="ECO:0000256" key="4">
    <source>
        <dbReference type="ARBA" id="ARBA00022989"/>
    </source>
</evidence>
<evidence type="ECO:0000313" key="9">
    <source>
        <dbReference type="Proteomes" id="UP000245591"/>
    </source>
</evidence>
<reference evidence="8 9" key="1">
    <citation type="journal article" date="2018" name="MBio">
        <title>Comparative Genomics Reveals the Core Gene Toolbox for the Fungus-Insect Symbiosis.</title>
        <authorList>
            <person name="Wang Y."/>
            <person name="Stata M."/>
            <person name="Wang W."/>
            <person name="Stajich J.E."/>
            <person name="White M.M."/>
            <person name="Moncalvo J.M."/>
        </authorList>
    </citation>
    <scope>NUCLEOTIDE SEQUENCE [LARGE SCALE GENOMIC DNA]</scope>
    <source>
        <strain evidence="8 9">AUS-126-30</strain>
    </source>
</reference>
<accession>A0A2U1J0Z5</accession>
<evidence type="ECO:0000256" key="7">
    <source>
        <dbReference type="SAM" id="Phobius"/>
    </source>
</evidence>
<dbReference type="InterPro" id="IPR029058">
    <property type="entry name" value="AB_hydrolase_fold"/>
</dbReference>